<dbReference type="AlphaFoldDB" id="A0A9K3DDD1"/>
<dbReference type="EMBL" id="BDIP01010618">
    <property type="protein sequence ID" value="GIQ92812.1"/>
    <property type="molecule type" value="Genomic_DNA"/>
</dbReference>
<accession>A0A9K3DDD1</accession>
<dbReference type="Proteomes" id="UP000265618">
    <property type="component" value="Unassembled WGS sequence"/>
</dbReference>
<reference evidence="1 2" key="1">
    <citation type="journal article" date="2018" name="PLoS ONE">
        <title>The draft genome of Kipferlia bialata reveals reductive genome evolution in fornicate parasites.</title>
        <authorList>
            <person name="Tanifuji G."/>
            <person name="Takabayashi S."/>
            <person name="Kume K."/>
            <person name="Takagi M."/>
            <person name="Nakayama T."/>
            <person name="Kamikawa R."/>
            <person name="Inagaki Y."/>
            <person name="Hashimoto T."/>
        </authorList>
    </citation>
    <scope>NUCLEOTIDE SEQUENCE [LARGE SCALE GENOMIC DNA]</scope>
    <source>
        <strain evidence="1">NY0173</strain>
    </source>
</reference>
<gene>
    <name evidence="1" type="ORF">KIPB_016804</name>
</gene>
<comment type="caution">
    <text evidence="1">The sequence shown here is derived from an EMBL/GenBank/DDBJ whole genome shotgun (WGS) entry which is preliminary data.</text>
</comment>
<feature type="non-terminal residue" evidence="1">
    <location>
        <position position="1"/>
    </location>
</feature>
<evidence type="ECO:0000313" key="2">
    <source>
        <dbReference type="Proteomes" id="UP000265618"/>
    </source>
</evidence>
<protein>
    <submittedName>
        <fullName evidence="1">Uncharacterized protein</fullName>
    </submittedName>
</protein>
<proteinExistence type="predicted"/>
<name>A0A9K3DDD1_9EUKA</name>
<sequence length="42" mass="4731">PAALLTLEESLLSDAWFHQHVGALVRAVRLSVYKQVHKCIMV</sequence>
<organism evidence="1 2">
    <name type="scientific">Kipferlia bialata</name>
    <dbReference type="NCBI Taxonomy" id="797122"/>
    <lineage>
        <taxon>Eukaryota</taxon>
        <taxon>Metamonada</taxon>
        <taxon>Carpediemonas-like organisms</taxon>
        <taxon>Kipferlia</taxon>
    </lineage>
</organism>
<evidence type="ECO:0000313" key="1">
    <source>
        <dbReference type="EMBL" id="GIQ92812.1"/>
    </source>
</evidence>
<keyword evidence="2" id="KW-1185">Reference proteome</keyword>